<dbReference type="InterPro" id="IPR000488">
    <property type="entry name" value="Death_dom"/>
</dbReference>
<evidence type="ECO:0000259" key="12">
    <source>
        <dbReference type="PROSITE" id="PS50835"/>
    </source>
</evidence>
<dbReference type="Gene3D" id="2.60.40.10">
    <property type="entry name" value="Immunoglobulins"/>
    <property type="match status" value="2"/>
</dbReference>
<feature type="transmembrane region" description="Helical" evidence="9">
    <location>
        <begin position="377"/>
        <end position="398"/>
    </location>
</feature>
<dbReference type="PANTHER" id="PTHR12582:SF47">
    <property type="entry name" value="NETRIN RECEPTOR UNC-5"/>
    <property type="match status" value="1"/>
</dbReference>
<dbReference type="InterPro" id="IPR000906">
    <property type="entry name" value="ZU5_dom"/>
</dbReference>
<keyword evidence="9" id="KW-0732">Signal</keyword>
<organism evidence="14 15">
    <name type="scientific">Tigriopus californicus</name>
    <name type="common">Marine copepod</name>
    <dbReference type="NCBI Taxonomy" id="6832"/>
    <lineage>
        <taxon>Eukaryota</taxon>
        <taxon>Metazoa</taxon>
        <taxon>Ecdysozoa</taxon>
        <taxon>Arthropoda</taxon>
        <taxon>Crustacea</taxon>
        <taxon>Multicrustacea</taxon>
        <taxon>Hexanauplia</taxon>
        <taxon>Copepoda</taxon>
        <taxon>Harpacticoida</taxon>
        <taxon>Harpacticidae</taxon>
        <taxon>Tigriopus</taxon>
    </lineage>
</organism>
<dbReference type="SMART" id="SM00005">
    <property type="entry name" value="DEATH"/>
    <property type="match status" value="1"/>
</dbReference>
<feature type="domain" description="Ig-like" evidence="12">
    <location>
        <begin position="162"/>
        <end position="232"/>
    </location>
</feature>
<dbReference type="FunFam" id="2.20.100.10:FF:000002">
    <property type="entry name" value="Unc-5 netrin receptor C"/>
    <property type="match status" value="1"/>
</dbReference>
<dbReference type="InterPro" id="IPR007110">
    <property type="entry name" value="Ig-like_dom"/>
</dbReference>
<dbReference type="PANTHER" id="PTHR12582">
    <property type="entry name" value="NETRIN RECEPTOR UNC5"/>
    <property type="match status" value="1"/>
</dbReference>
<protein>
    <recommendedName>
        <fullName evidence="9">Netrin receptor UNC5</fullName>
    </recommendedName>
</protein>
<dbReference type="EMBL" id="VCGU01000010">
    <property type="protein sequence ID" value="TRY68737.1"/>
    <property type="molecule type" value="Genomic_DNA"/>
</dbReference>
<evidence type="ECO:0000313" key="15">
    <source>
        <dbReference type="Proteomes" id="UP000318571"/>
    </source>
</evidence>
<evidence type="ECO:0000256" key="10">
    <source>
        <dbReference type="SAM" id="MobiDB-lite"/>
    </source>
</evidence>
<dbReference type="PROSITE" id="PS50092">
    <property type="entry name" value="TSP1"/>
    <property type="match status" value="2"/>
</dbReference>
<evidence type="ECO:0000256" key="4">
    <source>
        <dbReference type="ARBA" id="ARBA00023136"/>
    </source>
</evidence>
<evidence type="ECO:0000256" key="3">
    <source>
        <dbReference type="ARBA" id="ARBA00022473"/>
    </source>
</evidence>
<evidence type="ECO:0000256" key="8">
    <source>
        <dbReference type="ARBA" id="ARBA00023319"/>
    </source>
</evidence>
<dbReference type="Pfam" id="PF25609">
    <property type="entry name" value="Unc5_NetrinR_N"/>
    <property type="match status" value="1"/>
</dbReference>
<dbReference type="Gene3D" id="2.20.100.10">
    <property type="entry name" value="Thrombospondin type-1 (TSP1) repeat"/>
    <property type="match status" value="2"/>
</dbReference>
<feature type="compositionally biased region" description="Polar residues" evidence="10">
    <location>
        <begin position="723"/>
        <end position="733"/>
    </location>
</feature>
<keyword evidence="8 9" id="KW-0393">Immunoglobulin domain</keyword>
<keyword evidence="6 9" id="KW-0675">Receptor</keyword>
<dbReference type="SMART" id="SM00218">
    <property type="entry name" value="ZU5"/>
    <property type="match status" value="1"/>
</dbReference>
<feature type="compositionally biased region" description="Basic and acidic residues" evidence="10">
    <location>
        <begin position="447"/>
        <end position="461"/>
    </location>
</feature>
<dbReference type="OrthoDB" id="5973910at2759"/>
<evidence type="ECO:0000256" key="9">
    <source>
        <dbReference type="RuleBase" id="RU367033"/>
    </source>
</evidence>
<dbReference type="Pfam" id="PF00090">
    <property type="entry name" value="TSP_1"/>
    <property type="match status" value="2"/>
</dbReference>
<dbReference type="SMART" id="SM00209">
    <property type="entry name" value="TSP1"/>
    <property type="match status" value="2"/>
</dbReference>
<keyword evidence="9" id="KW-0812">Transmembrane</keyword>
<evidence type="ECO:0000313" key="14">
    <source>
        <dbReference type="EMBL" id="TRY68737.1"/>
    </source>
</evidence>
<dbReference type="InterPro" id="IPR036179">
    <property type="entry name" value="Ig-like_dom_sf"/>
</dbReference>
<accession>A0A553NTH5</accession>
<dbReference type="Proteomes" id="UP000318571">
    <property type="component" value="Chromosome 1"/>
</dbReference>
<name>A0A553NTH5_TIGCA</name>
<evidence type="ECO:0000259" key="11">
    <source>
        <dbReference type="PROSITE" id="PS50017"/>
    </source>
</evidence>
<dbReference type="InterPro" id="IPR011029">
    <property type="entry name" value="DEATH-like_dom_sf"/>
</dbReference>
<dbReference type="InterPro" id="IPR003598">
    <property type="entry name" value="Ig_sub2"/>
</dbReference>
<proteinExistence type="inferred from homology"/>
<dbReference type="InterPro" id="IPR057755">
    <property type="entry name" value="UNC5A-D-like_N"/>
</dbReference>
<dbReference type="FunFam" id="2.20.100.10:FF:000001">
    <property type="entry name" value="semaphorin-5A isoform X1"/>
    <property type="match status" value="1"/>
</dbReference>
<keyword evidence="7" id="KW-0325">Glycoprotein</keyword>
<sequence length="836" mass="92177">MTGEQSLPLVVFWINFWLCCGSPFQNEAGDFISPDILQSEPALSSTPTFLEQPQDSYVSRGVSANLTCQVAGATRVVFQCNGETMTRASETRLSNPSSPMKVTKVVITVKKSQVLDVLGLFSCQCHAYHEGGQVKSREALVHNAYLKRDFETPPYSQQIEVGRQAMLRCHPPRGEPEARVTHWLKNGQVVDPNQDSNFIQSPTGHLLIQQARMTDSANYTCAASNDVIERISPPAVIEVYARGQWGVWGEWSECNAKCGRGVRKRVRHCNNPAPVNGGPECEGAPIQKKTCNEVCPSVDGAWSDWSSWSSCSPDCLQFRRRDCNDPSPKHGGRYCLGKDIARKNCTDGEGICKSLNAIVLYGTEPPPRQKENLTSDLTLILGLVIALIVLFVVILIMCRLLKKKARSDDSAYGLNAGYSRNGRAGCPKKIHNHRPHEMPCDCTEQSYSERHSSEAGSHKDGSSTPLQSLISGPHIPVEIRPISEHYYEQPMVVFPPNQIKPSLEEHLPFLESPRWSPASSFNSQAEHLEDRVGGSYANQKYRTPARIQLPKCAEFRTTNWTLATPKGGKINIAKSDVCLTIPQGALTCVQEVFVSEISLDRHKPQLDGSQAAVTPVVLCGPVDITHSLQKPVVLSVPHSGGKGLEKLMVLYCANLDLEEVDWQPVPISNCDVSKPLDDFVYLQIDSTTIHLVTERLGAYVFVANLMDLNQIKGSEGSALHPRSGQSSIGYASMSSQAQSPRSPPPLLSLTTKKALCRCLDVPSCEGNGWQQLATALGADHYLPFLDSQASPSEALLNLWESRNCESDPLLSLARLLKDIKREDAIVILERDLRRDY</sequence>
<dbReference type="OMA" id="SEHYYEQ"/>
<feature type="domain" description="Death" evidence="11">
    <location>
        <begin position="789"/>
        <end position="832"/>
    </location>
</feature>
<dbReference type="InterPro" id="IPR003599">
    <property type="entry name" value="Ig_sub"/>
</dbReference>
<comment type="subcellular location">
    <subcellularLocation>
        <location evidence="9">Cell membrane</location>
        <topology evidence="9">Single-pass type I membrane protein</topology>
    </subcellularLocation>
    <subcellularLocation>
        <location evidence="1">Membrane</location>
        <topology evidence="1">Single-pass type I membrane protein</topology>
    </subcellularLocation>
</comment>
<gene>
    <name evidence="14" type="ORF">TCAL_10749</name>
</gene>
<dbReference type="Pfam" id="PF00791">
    <property type="entry name" value="ZU5"/>
    <property type="match status" value="1"/>
</dbReference>
<evidence type="ECO:0000256" key="5">
    <source>
        <dbReference type="ARBA" id="ARBA00023157"/>
    </source>
</evidence>
<comment type="function">
    <text evidence="9">Receptor for netrin required for axon guidance. Mediates axon repulsion of neuronal growth cones in the developing nervous system upon ligand binding.</text>
</comment>
<dbReference type="SUPFAM" id="SSF82895">
    <property type="entry name" value="TSP-1 type 1 repeat"/>
    <property type="match status" value="2"/>
</dbReference>
<reference evidence="14 15" key="1">
    <citation type="journal article" date="2018" name="Nat. Ecol. Evol.">
        <title>Genomic signatures of mitonuclear coevolution across populations of Tigriopus californicus.</title>
        <authorList>
            <person name="Barreto F.S."/>
            <person name="Watson E.T."/>
            <person name="Lima T.G."/>
            <person name="Willett C.S."/>
            <person name="Edmands S."/>
            <person name="Li W."/>
            <person name="Burton R.S."/>
        </authorList>
    </citation>
    <scope>NUCLEOTIDE SEQUENCE [LARGE SCALE GENOMIC DNA]</scope>
    <source>
        <strain evidence="14 15">San Diego</strain>
    </source>
</reference>
<dbReference type="PROSITE" id="PS50835">
    <property type="entry name" value="IG_LIKE"/>
    <property type="match status" value="1"/>
</dbReference>
<keyword evidence="15" id="KW-1185">Reference proteome</keyword>
<evidence type="ECO:0000256" key="1">
    <source>
        <dbReference type="ARBA" id="ARBA00004479"/>
    </source>
</evidence>
<comment type="similarity">
    <text evidence="2 9">Belongs to the unc-5 family.</text>
</comment>
<dbReference type="PROSITE" id="PS50017">
    <property type="entry name" value="DEATH_DOMAIN"/>
    <property type="match status" value="1"/>
</dbReference>
<dbReference type="Pfam" id="PF00531">
    <property type="entry name" value="Death"/>
    <property type="match status" value="1"/>
</dbReference>
<comment type="caution">
    <text evidence="14">The sequence shown here is derived from an EMBL/GenBank/DDBJ whole genome shotgun (WGS) entry which is preliminary data.</text>
</comment>
<dbReference type="InterPro" id="IPR037936">
    <property type="entry name" value="UNC5A-D"/>
</dbReference>
<dbReference type="InterPro" id="IPR036383">
    <property type="entry name" value="TSP1_rpt_sf"/>
</dbReference>
<feature type="region of interest" description="Disordered" evidence="10">
    <location>
        <begin position="435"/>
        <end position="470"/>
    </location>
</feature>
<dbReference type="STRING" id="6832.A0A553NTH5"/>
<dbReference type="PROSITE" id="PS51145">
    <property type="entry name" value="ZU5"/>
    <property type="match status" value="1"/>
</dbReference>
<dbReference type="GO" id="GO:0005042">
    <property type="term" value="F:netrin receptor activity"/>
    <property type="evidence" value="ECO:0007669"/>
    <property type="project" value="UniProtKB-UniRule"/>
</dbReference>
<keyword evidence="4 9" id="KW-0472">Membrane</keyword>
<dbReference type="PRINTS" id="PR01705">
    <property type="entry name" value="TSP1REPEAT"/>
</dbReference>
<dbReference type="SUPFAM" id="SSF48726">
    <property type="entry name" value="Immunoglobulin"/>
    <property type="match status" value="2"/>
</dbReference>
<feature type="region of interest" description="Disordered" evidence="10">
    <location>
        <begin position="716"/>
        <end position="745"/>
    </location>
</feature>
<dbReference type="SMART" id="SM00408">
    <property type="entry name" value="IGc2"/>
    <property type="match status" value="1"/>
</dbReference>
<feature type="domain" description="ZU5" evidence="13">
    <location>
        <begin position="557"/>
        <end position="705"/>
    </location>
</feature>
<dbReference type="Gene3D" id="1.10.533.10">
    <property type="entry name" value="Death Domain, Fas"/>
    <property type="match status" value="1"/>
</dbReference>
<dbReference type="SMART" id="SM00409">
    <property type="entry name" value="IG"/>
    <property type="match status" value="2"/>
</dbReference>
<dbReference type="AlphaFoldDB" id="A0A553NTH5"/>
<dbReference type="GO" id="GO:0005886">
    <property type="term" value="C:plasma membrane"/>
    <property type="evidence" value="ECO:0007669"/>
    <property type="project" value="UniProtKB-SubCell"/>
</dbReference>
<keyword evidence="5" id="KW-1015">Disulfide bond</keyword>
<dbReference type="InterPro" id="IPR013783">
    <property type="entry name" value="Ig-like_fold"/>
</dbReference>
<feature type="chain" id="PRO_5025098847" description="Netrin receptor UNC5" evidence="9">
    <location>
        <begin position="22"/>
        <end position="836"/>
    </location>
</feature>
<dbReference type="InterPro" id="IPR000884">
    <property type="entry name" value="TSP1_rpt"/>
</dbReference>
<evidence type="ECO:0000259" key="13">
    <source>
        <dbReference type="PROSITE" id="PS51145"/>
    </source>
</evidence>
<keyword evidence="3 9" id="KW-0217">Developmental protein</keyword>
<dbReference type="Pfam" id="PF13927">
    <property type="entry name" value="Ig_3"/>
    <property type="match status" value="1"/>
</dbReference>
<evidence type="ECO:0000256" key="6">
    <source>
        <dbReference type="ARBA" id="ARBA00023170"/>
    </source>
</evidence>
<evidence type="ECO:0000256" key="2">
    <source>
        <dbReference type="ARBA" id="ARBA00009844"/>
    </source>
</evidence>
<dbReference type="SUPFAM" id="SSF47986">
    <property type="entry name" value="DEATH domain"/>
    <property type="match status" value="1"/>
</dbReference>
<keyword evidence="9" id="KW-1133">Transmembrane helix</keyword>
<feature type="signal peptide" evidence="9">
    <location>
        <begin position="1"/>
        <end position="21"/>
    </location>
</feature>
<dbReference type="Gene3D" id="2.60.220.30">
    <property type="match status" value="1"/>
</dbReference>
<evidence type="ECO:0000256" key="7">
    <source>
        <dbReference type="ARBA" id="ARBA00023180"/>
    </source>
</evidence>